<dbReference type="Gene3D" id="3.30.70.270">
    <property type="match status" value="1"/>
</dbReference>
<dbReference type="RefSeq" id="WP_137099759.1">
    <property type="nucleotide sequence ID" value="NZ_CP039865.1"/>
</dbReference>
<dbReference type="EMBL" id="CP039865">
    <property type="protein sequence ID" value="QCK86428.1"/>
    <property type="molecule type" value="Genomic_DNA"/>
</dbReference>
<feature type="domain" description="PAC" evidence="1">
    <location>
        <begin position="264"/>
        <end position="315"/>
    </location>
</feature>
<dbReference type="InterPro" id="IPR001633">
    <property type="entry name" value="EAL_dom"/>
</dbReference>
<dbReference type="Gene3D" id="2.10.70.100">
    <property type="match status" value="1"/>
</dbReference>
<feature type="domain" description="GGDEF" evidence="3">
    <location>
        <begin position="347"/>
        <end position="481"/>
    </location>
</feature>
<accession>A0A4D7QGP7</accession>
<dbReference type="InterPro" id="IPR035919">
    <property type="entry name" value="EAL_sf"/>
</dbReference>
<organism evidence="4 5">
    <name type="scientific">Phreatobacter aquaticus</name>
    <dbReference type="NCBI Taxonomy" id="2570229"/>
    <lineage>
        <taxon>Bacteria</taxon>
        <taxon>Pseudomonadati</taxon>
        <taxon>Pseudomonadota</taxon>
        <taxon>Alphaproteobacteria</taxon>
        <taxon>Hyphomicrobiales</taxon>
        <taxon>Phreatobacteraceae</taxon>
        <taxon>Phreatobacter</taxon>
    </lineage>
</organism>
<dbReference type="InterPro" id="IPR052155">
    <property type="entry name" value="Biofilm_reg_signaling"/>
</dbReference>
<dbReference type="Proteomes" id="UP000298588">
    <property type="component" value="Chromosome"/>
</dbReference>
<evidence type="ECO:0000259" key="2">
    <source>
        <dbReference type="PROSITE" id="PS50883"/>
    </source>
</evidence>
<dbReference type="SMART" id="SM00052">
    <property type="entry name" value="EAL"/>
    <property type="match status" value="1"/>
</dbReference>
<dbReference type="Pfam" id="PF00990">
    <property type="entry name" value="GGDEF"/>
    <property type="match status" value="1"/>
</dbReference>
<dbReference type="PANTHER" id="PTHR44757:SF2">
    <property type="entry name" value="BIOFILM ARCHITECTURE MAINTENANCE PROTEIN MBAA"/>
    <property type="match status" value="1"/>
</dbReference>
<evidence type="ECO:0000313" key="4">
    <source>
        <dbReference type="EMBL" id="QCK86428.1"/>
    </source>
</evidence>
<dbReference type="OrthoDB" id="9814202at2"/>
<dbReference type="InterPro" id="IPR029787">
    <property type="entry name" value="Nucleotide_cyclase"/>
</dbReference>
<dbReference type="AlphaFoldDB" id="A0A4D7QGP7"/>
<feature type="domain" description="EAL" evidence="2">
    <location>
        <begin position="490"/>
        <end position="745"/>
    </location>
</feature>
<dbReference type="Gene3D" id="3.30.450.40">
    <property type="match status" value="1"/>
</dbReference>
<dbReference type="InterPro" id="IPR035965">
    <property type="entry name" value="PAS-like_dom_sf"/>
</dbReference>
<dbReference type="PROSITE" id="PS50883">
    <property type="entry name" value="EAL"/>
    <property type="match status" value="1"/>
</dbReference>
<dbReference type="InterPro" id="IPR000160">
    <property type="entry name" value="GGDEF_dom"/>
</dbReference>
<dbReference type="GO" id="GO:0003824">
    <property type="term" value="F:catalytic activity"/>
    <property type="evidence" value="ECO:0007669"/>
    <property type="project" value="UniProtKB-ARBA"/>
</dbReference>
<dbReference type="NCBIfam" id="TIGR00254">
    <property type="entry name" value="GGDEF"/>
    <property type="match status" value="1"/>
</dbReference>
<dbReference type="InterPro" id="IPR029016">
    <property type="entry name" value="GAF-like_dom_sf"/>
</dbReference>
<sequence>MTLLVPQNEPERLQALLDQRILDTPREPQFDALVELAAEMFDVPISMVSLVASDRQWFKAVCGVPYEGTPRDISFCSHALLEPGPFIIEDTHADPRFRDNDFVTGAPFIRFYAGVPLFIEPGISLGGFCIIDTRPRTITAWQVHRLEQLGEIAINLIKSHRANAELRDLSMELQARSDLVARQSEELQIQKRILDCGSELARTGAWERDPASDAISWSAGMYALHELEPGTAVSMKSLLDFYPEPDLSRLRAMIEHSVATNEPFAYEGRMITAKGNERCVKVAAGVELRDGVVLRRFGMMQDITEQKQMHDHILRLASYDTLTGLNNRSSLQSKLEQIRTDARPPGQIFALLMLDLDGFKEINDTHGHLAGDACLKRIAARLRNLSDGRHLAARIGGDEFVVVMDSADSMSQVEEVAEAIRAAIARPVRWRGNAFLLATSIGISVRQPDQEICPSALMQEADLALYAAKAAGRNQHIIFEPRLLADANARFAVIRDFRQALQNGDLSLHYQPKVELKQGRVVGYEALLRWPQPDGTVRMPASFWAAFEDPELCREIGRFVIASVIAQAARWTAEGFAFGRIAFNLSAADFRNRRPARAILDAIAASGLDPSMFEVEVTEDVFLARNAGPVAETCRELKQAGLTIAFDDFGTGYASLTHLNDFPVDVIKIDRSFVAKLGTHQGTTAIIQAIVGLANSLGMSVVAEGVETEGQARFLAAIGCPMAQGYRFGRPQPAECFFDGQEAGAKRVA</sequence>
<dbReference type="SMART" id="SM00065">
    <property type="entry name" value="GAF"/>
    <property type="match status" value="1"/>
</dbReference>
<evidence type="ECO:0000259" key="3">
    <source>
        <dbReference type="PROSITE" id="PS50887"/>
    </source>
</evidence>
<dbReference type="Gene3D" id="3.30.450.20">
    <property type="entry name" value="PAS domain"/>
    <property type="match status" value="1"/>
</dbReference>
<dbReference type="SUPFAM" id="SSF55785">
    <property type="entry name" value="PYP-like sensor domain (PAS domain)"/>
    <property type="match status" value="1"/>
</dbReference>
<protein>
    <submittedName>
        <fullName evidence="4">EAL domain-containing protein</fullName>
    </submittedName>
</protein>
<dbReference type="PANTHER" id="PTHR44757">
    <property type="entry name" value="DIGUANYLATE CYCLASE DGCP"/>
    <property type="match status" value="1"/>
</dbReference>
<evidence type="ECO:0000259" key="1">
    <source>
        <dbReference type="PROSITE" id="PS50113"/>
    </source>
</evidence>
<dbReference type="PROSITE" id="PS50887">
    <property type="entry name" value="GGDEF"/>
    <property type="match status" value="1"/>
</dbReference>
<dbReference type="Gene3D" id="3.20.20.450">
    <property type="entry name" value="EAL domain"/>
    <property type="match status" value="1"/>
</dbReference>
<dbReference type="InterPro" id="IPR043128">
    <property type="entry name" value="Rev_trsase/Diguanyl_cyclase"/>
</dbReference>
<dbReference type="CDD" id="cd01948">
    <property type="entry name" value="EAL"/>
    <property type="match status" value="1"/>
</dbReference>
<keyword evidence="5" id="KW-1185">Reference proteome</keyword>
<reference evidence="4 5" key="1">
    <citation type="submission" date="2019-04" db="EMBL/GenBank/DDBJ databases">
        <title>Phreatobacter aquaticus sp. nov.</title>
        <authorList>
            <person name="Choi A."/>
            <person name="Baek K."/>
        </authorList>
    </citation>
    <scope>NUCLEOTIDE SEQUENCE [LARGE SCALE GENOMIC DNA]</scope>
    <source>
        <strain evidence="4 5">NMCR1094</strain>
    </source>
</reference>
<name>A0A4D7QGP7_9HYPH</name>
<dbReference type="InterPro" id="IPR003018">
    <property type="entry name" value="GAF"/>
</dbReference>
<dbReference type="SUPFAM" id="SSF55073">
    <property type="entry name" value="Nucleotide cyclase"/>
    <property type="match status" value="1"/>
</dbReference>
<dbReference type="SMART" id="SM00267">
    <property type="entry name" value="GGDEF"/>
    <property type="match status" value="1"/>
</dbReference>
<dbReference type="KEGG" id="paqt:E8L99_12020"/>
<dbReference type="InterPro" id="IPR000700">
    <property type="entry name" value="PAS-assoc_C"/>
</dbReference>
<dbReference type="Pfam" id="PF00563">
    <property type="entry name" value="EAL"/>
    <property type="match status" value="1"/>
</dbReference>
<dbReference type="FunFam" id="3.30.70.270:FF:000001">
    <property type="entry name" value="Diguanylate cyclase domain protein"/>
    <property type="match status" value="1"/>
</dbReference>
<dbReference type="CDD" id="cd01949">
    <property type="entry name" value="GGDEF"/>
    <property type="match status" value="1"/>
</dbReference>
<dbReference type="Pfam" id="PF01590">
    <property type="entry name" value="GAF"/>
    <property type="match status" value="1"/>
</dbReference>
<dbReference type="SUPFAM" id="SSF141868">
    <property type="entry name" value="EAL domain-like"/>
    <property type="match status" value="1"/>
</dbReference>
<evidence type="ECO:0000313" key="5">
    <source>
        <dbReference type="Proteomes" id="UP000298588"/>
    </source>
</evidence>
<proteinExistence type="predicted"/>
<dbReference type="PROSITE" id="PS50113">
    <property type="entry name" value="PAC"/>
    <property type="match status" value="1"/>
</dbReference>
<dbReference type="SUPFAM" id="SSF55781">
    <property type="entry name" value="GAF domain-like"/>
    <property type="match status" value="1"/>
</dbReference>
<gene>
    <name evidence="4" type="ORF">E8L99_12020</name>
</gene>